<feature type="coiled-coil region" evidence="1">
    <location>
        <begin position="23"/>
        <end position="50"/>
    </location>
</feature>
<keyword evidence="1" id="KW-0175">Coiled coil</keyword>
<protein>
    <recommendedName>
        <fullName evidence="5">Regulatory protein</fullName>
    </recommendedName>
</protein>
<sequence length="216" mass="23122">MPEPSAPVTELTSQYVSQVTNDLEHNVKEQERITAEIAALQEQLSALEHDHTILVSMQQALGVATSVSAPAAAEGAVVPAPRKQTTTVPGTRHAAKKETAEQTERKKRPARNPAAPKPAAKKTAGQTAQPTLVELVRRHLVEQREPRSAAEVAEALGKAHPHREIQTKVIRTTLENLVARNSAQRSKQGSSVFYTLPAVSEATAASTEESGPDAAE</sequence>
<keyword evidence="4" id="KW-1185">Reference proteome</keyword>
<evidence type="ECO:0000256" key="1">
    <source>
        <dbReference type="SAM" id="Coils"/>
    </source>
</evidence>
<evidence type="ECO:0000313" key="4">
    <source>
        <dbReference type="Proteomes" id="UP000094960"/>
    </source>
</evidence>
<feature type="region of interest" description="Disordered" evidence="2">
    <location>
        <begin position="72"/>
        <end position="130"/>
    </location>
</feature>
<accession>A0A1D7Y3G6</accession>
<proteinExistence type="predicted"/>
<dbReference type="Gene3D" id="1.10.10.10">
    <property type="entry name" value="Winged helix-like DNA-binding domain superfamily/Winged helix DNA-binding domain"/>
    <property type="match status" value="1"/>
</dbReference>
<dbReference type="InterPro" id="IPR036388">
    <property type="entry name" value="WH-like_DNA-bd_sf"/>
</dbReference>
<evidence type="ECO:0000313" key="3">
    <source>
        <dbReference type="EMBL" id="AOR30095.1"/>
    </source>
</evidence>
<name>A0A1D7Y3G6_9ACTN</name>
<feature type="compositionally biased region" description="Low complexity" evidence="2">
    <location>
        <begin position="72"/>
        <end position="81"/>
    </location>
</feature>
<dbReference type="AlphaFoldDB" id="A0A1D7Y3G6"/>
<dbReference type="Proteomes" id="UP000094960">
    <property type="component" value="Chromosome"/>
</dbReference>
<organism evidence="3 4">
    <name type="scientific">Streptomyces fodineus</name>
    <dbReference type="NCBI Taxonomy" id="1904616"/>
    <lineage>
        <taxon>Bacteria</taxon>
        <taxon>Bacillati</taxon>
        <taxon>Actinomycetota</taxon>
        <taxon>Actinomycetes</taxon>
        <taxon>Kitasatosporales</taxon>
        <taxon>Streptomycetaceae</taxon>
        <taxon>Streptomyces</taxon>
    </lineage>
</organism>
<dbReference type="KEGG" id="spun:BFF78_02535"/>
<reference evidence="4" key="1">
    <citation type="submission" date="2016-09" db="EMBL/GenBank/DDBJ databases">
        <title>Streptomyces puniciscabiei strain:TW1S1 Genome sequencing and assembly.</title>
        <authorList>
            <person name="Kim M.-K."/>
            <person name="Kim S.B."/>
        </authorList>
    </citation>
    <scope>NUCLEOTIDE SEQUENCE [LARGE SCALE GENOMIC DNA]</scope>
    <source>
        <strain evidence="4">TW1S1</strain>
    </source>
</reference>
<dbReference type="EMBL" id="CP017248">
    <property type="protein sequence ID" value="AOR30095.1"/>
    <property type="molecule type" value="Genomic_DNA"/>
</dbReference>
<feature type="compositionally biased region" description="Low complexity" evidence="2">
    <location>
        <begin position="111"/>
        <end position="130"/>
    </location>
</feature>
<gene>
    <name evidence="3" type="ORF">BFF78_02535</name>
</gene>
<evidence type="ECO:0000256" key="2">
    <source>
        <dbReference type="SAM" id="MobiDB-lite"/>
    </source>
</evidence>
<dbReference type="RefSeq" id="WP_069776749.1">
    <property type="nucleotide sequence ID" value="NZ_CP017248.1"/>
</dbReference>
<evidence type="ECO:0008006" key="5">
    <source>
        <dbReference type="Google" id="ProtNLM"/>
    </source>
</evidence>